<dbReference type="EMBL" id="CM012443">
    <property type="protein sequence ID" value="RVE70230.1"/>
    <property type="molecule type" value="Genomic_DNA"/>
</dbReference>
<dbReference type="CDD" id="cd22833">
    <property type="entry name" value="Gal_Rha_Lectin_CSL1-2_RBL_SML_rpt1"/>
    <property type="match status" value="1"/>
</dbReference>
<keyword evidence="2" id="KW-0677">Repeat</keyword>
<accession>A0A3S2UG75</accession>
<evidence type="ECO:0000256" key="2">
    <source>
        <dbReference type="ARBA" id="ARBA00022737"/>
    </source>
</evidence>
<keyword evidence="3" id="KW-0732">Signal</keyword>
<protein>
    <recommendedName>
        <fullName evidence="4">SUEL-type lectin domain-containing protein</fullName>
    </recommendedName>
</protein>
<evidence type="ECO:0000256" key="1">
    <source>
        <dbReference type="ARBA" id="ARBA00022734"/>
    </source>
</evidence>
<gene>
    <name evidence="5" type="ORF">OJAV_G00062780</name>
</gene>
<name>A0A3S2UG75_ORYJA</name>
<dbReference type="OrthoDB" id="1100386at2759"/>
<feature type="domain" description="SUEL-type lectin" evidence="4">
    <location>
        <begin position="39"/>
        <end position="122"/>
    </location>
</feature>
<reference evidence="5 6" key="2">
    <citation type="submission" date="2019-01" db="EMBL/GenBank/DDBJ databases">
        <title>A chromosome length genome reference of the Java medaka (oryzias javanicus).</title>
        <authorList>
            <person name="Herpin A."/>
            <person name="Takehana Y."/>
            <person name="Naruse K."/>
            <person name="Ansai S."/>
            <person name="Kawaguchi M."/>
        </authorList>
    </citation>
    <scope>NUCLEOTIDE SEQUENCE [LARGE SCALE GENOMIC DNA]</scope>
    <source>
        <strain evidence="5">RS831</strain>
        <tissue evidence="5">Whole body</tissue>
    </source>
</reference>
<dbReference type="PANTHER" id="PTHR46780">
    <property type="entry name" value="PROTEIN EVA-1"/>
    <property type="match status" value="1"/>
</dbReference>
<dbReference type="Proteomes" id="UP000283210">
    <property type="component" value="Chromosome 7"/>
</dbReference>
<sequence length="182" mass="20494">MQHFRLNTAMLLAAVCLFMASSVSTKTVVTCENGRIHKLKCKKNEVISVQSALYGRADMVTCSQNRPSQQLDDTSCSASGTLNLIKERCEMKQKCQVKMRDVRNPDPCRGIFKYLQTDFLCVPAETDITCENARAKLHCGRGKVISVLSAYYGRRSRIFCPHPYFQTQNVNCENPTDIVADK</sequence>
<dbReference type="Pfam" id="PF02140">
    <property type="entry name" value="SUEL_Lectin"/>
    <property type="match status" value="1"/>
</dbReference>
<evidence type="ECO:0000313" key="6">
    <source>
        <dbReference type="Proteomes" id="UP000283210"/>
    </source>
</evidence>
<proteinExistence type="predicted"/>
<keyword evidence="1" id="KW-0430">Lectin</keyword>
<evidence type="ECO:0000259" key="4">
    <source>
        <dbReference type="PROSITE" id="PS50228"/>
    </source>
</evidence>
<organism evidence="5 6">
    <name type="scientific">Oryzias javanicus</name>
    <name type="common">Javanese ricefish</name>
    <name type="synonym">Aplocheilus javanicus</name>
    <dbReference type="NCBI Taxonomy" id="123683"/>
    <lineage>
        <taxon>Eukaryota</taxon>
        <taxon>Metazoa</taxon>
        <taxon>Chordata</taxon>
        <taxon>Craniata</taxon>
        <taxon>Vertebrata</taxon>
        <taxon>Euteleostomi</taxon>
        <taxon>Actinopterygii</taxon>
        <taxon>Neopterygii</taxon>
        <taxon>Teleostei</taxon>
        <taxon>Neoteleostei</taxon>
        <taxon>Acanthomorphata</taxon>
        <taxon>Ovalentaria</taxon>
        <taxon>Atherinomorphae</taxon>
        <taxon>Beloniformes</taxon>
        <taxon>Adrianichthyidae</taxon>
        <taxon>Oryziinae</taxon>
        <taxon>Oryzias</taxon>
    </lineage>
</organism>
<dbReference type="InterPro" id="IPR043159">
    <property type="entry name" value="Lectin_gal-bd_sf"/>
</dbReference>
<feature type="signal peptide" evidence="3">
    <location>
        <begin position="1"/>
        <end position="25"/>
    </location>
</feature>
<keyword evidence="6" id="KW-1185">Reference proteome</keyword>
<evidence type="ECO:0000256" key="3">
    <source>
        <dbReference type="SAM" id="SignalP"/>
    </source>
</evidence>
<reference evidence="5 6" key="1">
    <citation type="submission" date="2018-11" db="EMBL/GenBank/DDBJ databases">
        <authorList>
            <person name="Lopez-Roques C."/>
            <person name="Donnadieu C."/>
            <person name="Bouchez O."/>
            <person name="Klopp C."/>
            <person name="Cabau C."/>
            <person name="Zahm M."/>
        </authorList>
    </citation>
    <scope>NUCLEOTIDE SEQUENCE [LARGE SCALE GENOMIC DNA]</scope>
    <source>
        <strain evidence="5">RS831</strain>
        <tissue evidence="5">Whole body</tissue>
    </source>
</reference>
<evidence type="ECO:0000313" key="5">
    <source>
        <dbReference type="EMBL" id="RVE70230.1"/>
    </source>
</evidence>
<dbReference type="AlphaFoldDB" id="A0A3S2UG75"/>
<dbReference type="InterPro" id="IPR000922">
    <property type="entry name" value="Lectin_gal-bd_dom"/>
</dbReference>
<feature type="chain" id="PRO_5018740337" description="SUEL-type lectin domain-containing protein" evidence="3">
    <location>
        <begin position="26"/>
        <end position="182"/>
    </location>
</feature>
<dbReference type="PROSITE" id="PS50228">
    <property type="entry name" value="SUEL_LECTIN"/>
    <property type="match status" value="1"/>
</dbReference>
<dbReference type="GO" id="GO:0030246">
    <property type="term" value="F:carbohydrate binding"/>
    <property type="evidence" value="ECO:0007669"/>
    <property type="project" value="UniProtKB-KW"/>
</dbReference>
<dbReference type="Gene3D" id="2.60.120.740">
    <property type="match status" value="2"/>
</dbReference>